<feature type="domain" description="PAS" evidence="1">
    <location>
        <begin position="63"/>
        <end position="127"/>
    </location>
</feature>
<dbReference type="RefSeq" id="WP_314801757.1">
    <property type="nucleotide sequence ID" value="NZ_CP130319.1"/>
</dbReference>
<keyword evidence="4" id="KW-1185">Reference proteome</keyword>
<keyword evidence="3" id="KW-0808">Transferase</keyword>
<dbReference type="GO" id="GO:0052621">
    <property type="term" value="F:diguanylate cyclase activity"/>
    <property type="evidence" value="ECO:0007669"/>
    <property type="project" value="UniProtKB-EC"/>
</dbReference>
<accession>A0AA96LV45</accession>
<organism evidence="3 4">
    <name type="scientific">Paenibacillus roseopurpureus</name>
    <dbReference type="NCBI Taxonomy" id="2918901"/>
    <lineage>
        <taxon>Bacteria</taxon>
        <taxon>Bacillati</taxon>
        <taxon>Bacillota</taxon>
        <taxon>Bacilli</taxon>
        <taxon>Bacillales</taxon>
        <taxon>Paenibacillaceae</taxon>
        <taxon>Paenibacillus</taxon>
    </lineage>
</organism>
<dbReference type="InterPro" id="IPR000014">
    <property type="entry name" value="PAS"/>
</dbReference>
<dbReference type="EC" id="2.7.7.65" evidence="3"/>
<dbReference type="NCBIfam" id="TIGR00229">
    <property type="entry name" value="sensory_box"/>
    <property type="match status" value="1"/>
</dbReference>
<sequence>MHHLLTEHSLVFLVALLLCFALLASYTAFRLARNISSSENKSIFRSLTVDRRLAEQIALKASILESAIDGIFMFKSQGWIIEFNPAAQALFGYTRIEALHLTIFDLLFPDHLNGQEASLLYEQLANKSSSLIGKRLEVTAYRADRTSFPAEMIITHFVFRNKTIYTAYIRDLTEIRQSEERIHQLAYFDHLTGLPNRNQFHQQFQAALDCAREREESVGVIFLDIYRFKWINDSFGHHAGDHILQKFAALIATALPAHGFVSRLSGDEFVILLPRGNTESIQELANRIIALLEIPFHMEDGDIYVSTNMGIASYPHDGESPELLLRNADLAMYAAKAQGRNTYQFFQPELQPSYTHRSHLDTYLRDAIR</sequence>
<evidence type="ECO:0000313" key="3">
    <source>
        <dbReference type="EMBL" id="WNR45205.1"/>
    </source>
</evidence>
<dbReference type="CDD" id="cd00130">
    <property type="entry name" value="PAS"/>
    <property type="match status" value="1"/>
</dbReference>
<dbReference type="SUPFAM" id="SSF55073">
    <property type="entry name" value="Nucleotide cyclase"/>
    <property type="match status" value="1"/>
</dbReference>
<feature type="domain" description="GGDEF" evidence="2">
    <location>
        <begin position="216"/>
        <end position="348"/>
    </location>
</feature>
<evidence type="ECO:0000259" key="1">
    <source>
        <dbReference type="PROSITE" id="PS50112"/>
    </source>
</evidence>
<name>A0AA96LV45_9BACL</name>
<protein>
    <submittedName>
        <fullName evidence="3">Sensor domain-containing diguanylate cyclase</fullName>
        <ecNumber evidence="3">2.7.7.65</ecNumber>
    </submittedName>
</protein>
<dbReference type="PROSITE" id="PS50887">
    <property type="entry name" value="GGDEF"/>
    <property type="match status" value="1"/>
</dbReference>
<dbReference type="NCBIfam" id="TIGR00254">
    <property type="entry name" value="GGDEF"/>
    <property type="match status" value="1"/>
</dbReference>
<dbReference type="AlphaFoldDB" id="A0AA96LV45"/>
<dbReference type="Pfam" id="PF00990">
    <property type="entry name" value="GGDEF"/>
    <property type="match status" value="1"/>
</dbReference>
<reference evidence="3" key="1">
    <citation type="submission" date="2022-02" db="EMBL/GenBank/DDBJ databases">
        <title>Paenibacillus sp. MBLB1832 Whole Genome Shotgun Sequencing.</title>
        <authorList>
            <person name="Hwang C.Y."/>
            <person name="Cho E.-S."/>
            <person name="Seo M.-J."/>
        </authorList>
    </citation>
    <scope>NUCLEOTIDE SEQUENCE</scope>
    <source>
        <strain evidence="3">MBLB1832</strain>
    </source>
</reference>
<proteinExistence type="predicted"/>
<dbReference type="KEGG" id="proo:MJB10_03450"/>
<dbReference type="InterPro" id="IPR000160">
    <property type="entry name" value="GGDEF_dom"/>
</dbReference>
<dbReference type="Pfam" id="PF13426">
    <property type="entry name" value="PAS_9"/>
    <property type="match status" value="1"/>
</dbReference>
<dbReference type="InterPro" id="IPR029787">
    <property type="entry name" value="Nucleotide_cyclase"/>
</dbReference>
<dbReference type="InterPro" id="IPR035965">
    <property type="entry name" value="PAS-like_dom_sf"/>
</dbReference>
<dbReference type="Gene3D" id="3.30.450.20">
    <property type="entry name" value="PAS domain"/>
    <property type="match status" value="1"/>
</dbReference>
<dbReference type="CDD" id="cd01949">
    <property type="entry name" value="GGDEF"/>
    <property type="match status" value="1"/>
</dbReference>
<dbReference type="InterPro" id="IPR052155">
    <property type="entry name" value="Biofilm_reg_signaling"/>
</dbReference>
<dbReference type="InterPro" id="IPR043128">
    <property type="entry name" value="Rev_trsase/Diguanyl_cyclase"/>
</dbReference>
<dbReference type="EMBL" id="CP130319">
    <property type="protein sequence ID" value="WNR45205.1"/>
    <property type="molecule type" value="Genomic_DNA"/>
</dbReference>
<keyword evidence="3" id="KW-0548">Nucleotidyltransferase</keyword>
<dbReference type="SUPFAM" id="SSF55785">
    <property type="entry name" value="PYP-like sensor domain (PAS domain)"/>
    <property type="match status" value="1"/>
</dbReference>
<dbReference type="PANTHER" id="PTHR44757:SF2">
    <property type="entry name" value="BIOFILM ARCHITECTURE MAINTENANCE PROTEIN MBAA"/>
    <property type="match status" value="1"/>
</dbReference>
<dbReference type="SMART" id="SM00091">
    <property type="entry name" value="PAS"/>
    <property type="match status" value="1"/>
</dbReference>
<evidence type="ECO:0000259" key="2">
    <source>
        <dbReference type="PROSITE" id="PS50887"/>
    </source>
</evidence>
<dbReference type="PANTHER" id="PTHR44757">
    <property type="entry name" value="DIGUANYLATE CYCLASE DGCP"/>
    <property type="match status" value="1"/>
</dbReference>
<dbReference type="Gene3D" id="3.30.70.270">
    <property type="match status" value="1"/>
</dbReference>
<dbReference type="SMART" id="SM00267">
    <property type="entry name" value="GGDEF"/>
    <property type="match status" value="1"/>
</dbReference>
<evidence type="ECO:0000313" key="4">
    <source>
        <dbReference type="Proteomes" id="UP001304650"/>
    </source>
</evidence>
<dbReference type="PROSITE" id="PS50112">
    <property type="entry name" value="PAS"/>
    <property type="match status" value="1"/>
</dbReference>
<dbReference type="Proteomes" id="UP001304650">
    <property type="component" value="Chromosome"/>
</dbReference>
<gene>
    <name evidence="3" type="ORF">MJB10_03450</name>
</gene>